<evidence type="ECO:0000259" key="9">
    <source>
        <dbReference type="PROSITE" id="PS50928"/>
    </source>
</evidence>
<keyword evidence="3" id="KW-1003">Cell membrane</keyword>
<accession>A0A917CIC6</accession>
<evidence type="ECO:0000256" key="7">
    <source>
        <dbReference type="RuleBase" id="RU363032"/>
    </source>
</evidence>
<dbReference type="PROSITE" id="PS50928">
    <property type="entry name" value="ABC_TM1"/>
    <property type="match status" value="1"/>
</dbReference>
<feature type="transmembrane region" description="Helical" evidence="7">
    <location>
        <begin position="156"/>
        <end position="178"/>
    </location>
</feature>
<evidence type="ECO:0000313" key="10">
    <source>
        <dbReference type="EMBL" id="GGF89335.1"/>
    </source>
</evidence>
<dbReference type="Proteomes" id="UP000606044">
    <property type="component" value="Unassembled WGS sequence"/>
</dbReference>
<dbReference type="GO" id="GO:0055085">
    <property type="term" value="P:transmembrane transport"/>
    <property type="evidence" value="ECO:0007669"/>
    <property type="project" value="InterPro"/>
</dbReference>
<evidence type="ECO:0000256" key="4">
    <source>
        <dbReference type="ARBA" id="ARBA00022692"/>
    </source>
</evidence>
<evidence type="ECO:0000256" key="8">
    <source>
        <dbReference type="SAM" id="MobiDB-lite"/>
    </source>
</evidence>
<dbReference type="Pfam" id="PF00528">
    <property type="entry name" value="BPD_transp_1"/>
    <property type="match status" value="1"/>
</dbReference>
<evidence type="ECO:0000256" key="1">
    <source>
        <dbReference type="ARBA" id="ARBA00004651"/>
    </source>
</evidence>
<proteinExistence type="inferred from homology"/>
<feature type="domain" description="ABC transmembrane type-1" evidence="9">
    <location>
        <begin position="121"/>
        <end position="313"/>
    </location>
</feature>
<comment type="subcellular location">
    <subcellularLocation>
        <location evidence="1 7">Cell membrane</location>
        <topology evidence="1 7">Multi-pass membrane protein</topology>
    </subcellularLocation>
</comment>
<reference evidence="10" key="1">
    <citation type="journal article" date="2014" name="Int. J. Syst. Evol. Microbiol.">
        <title>Complete genome sequence of Corynebacterium casei LMG S-19264T (=DSM 44701T), isolated from a smear-ripened cheese.</title>
        <authorList>
            <consortium name="US DOE Joint Genome Institute (JGI-PGF)"/>
            <person name="Walter F."/>
            <person name="Albersmeier A."/>
            <person name="Kalinowski J."/>
            <person name="Ruckert C."/>
        </authorList>
    </citation>
    <scope>NUCLEOTIDE SEQUENCE</scope>
    <source>
        <strain evidence="10">CCM 7897</strain>
    </source>
</reference>
<feature type="transmembrane region" description="Helical" evidence="7">
    <location>
        <begin position="233"/>
        <end position="256"/>
    </location>
</feature>
<keyword evidence="11" id="KW-1185">Reference proteome</keyword>
<feature type="transmembrane region" description="Helical" evidence="7">
    <location>
        <begin position="119"/>
        <end position="144"/>
    </location>
</feature>
<dbReference type="EMBL" id="BMCT01000014">
    <property type="protein sequence ID" value="GGF89335.1"/>
    <property type="molecule type" value="Genomic_DNA"/>
</dbReference>
<dbReference type="PANTHER" id="PTHR32243:SF18">
    <property type="entry name" value="INNER MEMBRANE ABC TRANSPORTER PERMEASE PROTEIN YCJP"/>
    <property type="match status" value="1"/>
</dbReference>
<evidence type="ECO:0000256" key="5">
    <source>
        <dbReference type="ARBA" id="ARBA00022989"/>
    </source>
</evidence>
<comment type="similarity">
    <text evidence="7">Belongs to the binding-protein-dependent transport system permease family.</text>
</comment>
<feature type="transmembrane region" description="Helical" evidence="7">
    <location>
        <begin position="190"/>
        <end position="212"/>
    </location>
</feature>
<dbReference type="InterPro" id="IPR000515">
    <property type="entry name" value="MetI-like"/>
</dbReference>
<protein>
    <submittedName>
        <fullName evidence="10">Sugar ABC transporter permease</fullName>
    </submittedName>
</protein>
<dbReference type="SUPFAM" id="SSF161098">
    <property type="entry name" value="MetI-like"/>
    <property type="match status" value="1"/>
</dbReference>
<comment type="caution">
    <text evidence="10">The sequence shown here is derived from an EMBL/GenBank/DDBJ whole genome shotgun (WGS) entry which is preliminary data.</text>
</comment>
<feature type="compositionally biased region" description="Low complexity" evidence="8">
    <location>
        <begin position="1"/>
        <end position="17"/>
    </location>
</feature>
<evidence type="ECO:0000256" key="6">
    <source>
        <dbReference type="ARBA" id="ARBA00023136"/>
    </source>
</evidence>
<reference evidence="10" key="2">
    <citation type="submission" date="2020-09" db="EMBL/GenBank/DDBJ databases">
        <authorList>
            <person name="Sun Q."/>
            <person name="Sedlacek I."/>
        </authorList>
    </citation>
    <scope>NUCLEOTIDE SEQUENCE</scope>
    <source>
        <strain evidence="10">CCM 7897</strain>
    </source>
</reference>
<evidence type="ECO:0000313" key="11">
    <source>
        <dbReference type="Proteomes" id="UP000606044"/>
    </source>
</evidence>
<dbReference type="Gene3D" id="1.10.3720.10">
    <property type="entry name" value="MetI-like"/>
    <property type="match status" value="1"/>
</dbReference>
<dbReference type="GO" id="GO:0005886">
    <property type="term" value="C:plasma membrane"/>
    <property type="evidence" value="ECO:0007669"/>
    <property type="project" value="UniProtKB-SubCell"/>
</dbReference>
<feature type="transmembrane region" description="Helical" evidence="7">
    <location>
        <begin position="57"/>
        <end position="79"/>
    </location>
</feature>
<gene>
    <name evidence="10" type="ORF">GCM10007301_56560</name>
</gene>
<keyword evidence="2 7" id="KW-0813">Transport</keyword>
<dbReference type="CDD" id="cd06261">
    <property type="entry name" value="TM_PBP2"/>
    <property type="match status" value="1"/>
</dbReference>
<dbReference type="PANTHER" id="PTHR32243">
    <property type="entry name" value="MALTOSE TRANSPORT SYSTEM PERMEASE-RELATED"/>
    <property type="match status" value="1"/>
</dbReference>
<keyword evidence="4 7" id="KW-0812">Transmembrane</keyword>
<feature type="transmembrane region" description="Helical" evidence="7">
    <location>
        <begin position="295"/>
        <end position="318"/>
    </location>
</feature>
<dbReference type="AlphaFoldDB" id="A0A917CIC6"/>
<dbReference type="InterPro" id="IPR050901">
    <property type="entry name" value="BP-dep_ABC_trans_perm"/>
</dbReference>
<keyword evidence="6 7" id="KW-0472">Membrane</keyword>
<dbReference type="InterPro" id="IPR035906">
    <property type="entry name" value="MetI-like_sf"/>
</dbReference>
<feature type="region of interest" description="Disordered" evidence="8">
    <location>
        <begin position="1"/>
        <end position="41"/>
    </location>
</feature>
<organism evidence="10 11">
    <name type="scientific">Azorhizobium oxalatiphilum</name>
    <dbReference type="NCBI Taxonomy" id="980631"/>
    <lineage>
        <taxon>Bacteria</taxon>
        <taxon>Pseudomonadati</taxon>
        <taxon>Pseudomonadota</taxon>
        <taxon>Alphaproteobacteria</taxon>
        <taxon>Hyphomicrobiales</taxon>
        <taxon>Xanthobacteraceae</taxon>
        <taxon>Azorhizobium</taxon>
    </lineage>
</organism>
<sequence length="327" mass="36292">MTSTHSASSSPSRAGAAMTDSSHAPGADTGAAKRAKTSGLTDDSAGMSYLDSLPRRLITVMLPLLVFVFVLLFPFYWMAITAIKPNYQLTDYANYSPLWVVGPTLDHIKYLLFETTYPYWLWNTLYVSFAATAISLVASVFAAYAIERLRFKGSRWVGLGIFLAYLVPPSILFIPLALMVFKLGIYDSKLALIFTYPTFLVPFSTWLLMGYFRSIPYELEECALVDGASRWQILIKVLLPLSIPGLISAGIFSFTLSWNEFIYALTFIQSSENKTVPVGVLTELVRSDVYEWGSLMAGALIGSLPVVILYSFFVDYYVSSMTGAVKE</sequence>
<evidence type="ECO:0000256" key="2">
    <source>
        <dbReference type="ARBA" id="ARBA00022448"/>
    </source>
</evidence>
<evidence type="ECO:0000256" key="3">
    <source>
        <dbReference type="ARBA" id="ARBA00022475"/>
    </source>
</evidence>
<keyword evidence="5 7" id="KW-1133">Transmembrane helix</keyword>
<name>A0A917CIC6_9HYPH</name>